<feature type="compositionally biased region" description="Polar residues" evidence="1">
    <location>
        <begin position="153"/>
        <end position="165"/>
    </location>
</feature>
<sequence length="1652" mass="187231">MEIPSVSESHIIASETNKPAPNPKPRLTPKPFAVEKNPTIKPILAPKPHAKPRPESTRIAGSKSDLPNTPKPAARPVSTNPNRPAATSFRTPNKLKTGQTTKPVIQPFKPAPPLDAGEPSKSSRPVPIGRQKPAVSTLAYSKSLKTYSAAEWSGTSSNKNESGQNKEGPITRAKSMDFLAAVGQHEEEKNKAQPEAAVQRRTQPRSPRPRPVSAIFPASPAKTETPVPAPRWVARRPLSADLTSKFESIGLSLHRKSPKGDTPAEQVPPQDNEQDKTPSCVTSESTDGVADPALSNQNDKKAEETAVNDAEEIKPVTSIKSRISLLLDSSSSPGAAADLLSPVQPSPDSETSVGVKQLIKQLTEDSTPTSIPAAKPALKPRPLPLDLTKKFSSERSPDPVSLTEAADRHEISRAPQRGAEESTSTPNDQKMFLDLKDSPAEFRKVFIHEGSEAGQPGAPFKESGSGAELHTVRASMFENIVERQSVFMMGQDESPSATSDSPVGTFFMRRNAEDGALVTATYKEPASPSSPFWVSHAFDTVLAAEENRAISESIPAAQWEDKAMTLRSRRSERTRPGIQITDPAPSQPAAAAAPEPQPRFLRVGALQKWTTTGFDQGGGLDKGMLKESEREAKVASDKVWDEVAAAPKRLKILQAEEQQKPRATYFALTGQMQELASPGGGGTSFVDANLAFKDLSVRSALGGSQAQMFSVRRNPSLEEAFGQISSSQEKCDQFMLRNHIPSVEIRSQMDEQMIEVKEKKEQQEETERNMAKMNELEREKQKHLEIEKQVNFERMKEWDRQREFERQRQKAFEKEKKEFEEKQQRQKQFELEKQNQQELERERQQHLQKEKRELERQKEIEREREREKEKQKEMEMQQLVELERQRQREKAEKEAEKLKQMALEQEMQKIKELEKLAKQKEMERQKEMEMERKRELEKQRQRDIEKEMKRQQDVERQQLEKERLRREQEQERKRKEELERIKEMEKQQLVELEKQRQREEEKEAEKFKKLALEQEMLKIKELEKERAKQEMERQKEIEMENWRQREMEKEKQRQLDLERQQFENERLRREQEKDRQRKELDRLREMEFDKAKEKMERAEAEKIRHIAKQQEAERQRLKEKQRKEEQERLWLDSHALRPKVFDLDSVLRSDAPSPPSPQHSDPSPRWREPYKPAILDIDSFTSHNQGSPSKDLFPASGILELDVDFGVKFPPTSERDVNWKVLPQTSVGFSSPVWTTSPQDPWELQSVEMSVDKPVTEPKKAANKLSPEQLPFKQEERLPSPQQHRPAFLDEPLFLSPPSRKEPQTGISPNELSHRAPGDQIWIPREPQPPKERRGDIHSHRRSHGSQELNRMRSRSMSRRSAPSSSAMEGSLFRMRSRSAHRELDLHTSVQQKQSGEADSKDSETPVRDTDSQYGTWETGLRTDGSLTPATPSSESNLSPSQRKPTPLASPGAQASQLETTTPDGPSPFSSSEIQPLTFPDAPTALLDNSALRSRAQLGKKRAPRTRPSKVARLNAVPAQEDGGNTEDWLYRDSTEAKAENKNDDSESEEQARGADAGPAVPAQPQRVALFPGVDPSALKAQLKKRGDSDNQTDGPVPSSSQISRSPKSPFLPRAARVLPPAGGKENGEEDSPQWLKELKSKKRLSHYDNES</sequence>
<evidence type="ECO:0000313" key="3">
    <source>
        <dbReference type="EMBL" id="KAK5602361.1"/>
    </source>
</evidence>
<accession>A0AAV9R086</accession>
<feature type="compositionally biased region" description="Basic and acidic residues" evidence="1">
    <location>
        <begin position="1250"/>
        <end position="1260"/>
    </location>
</feature>
<feature type="compositionally biased region" description="Basic and acidic residues" evidence="1">
    <location>
        <begin position="799"/>
        <end position="899"/>
    </location>
</feature>
<evidence type="ECO:0000313" key="4">
    <source>
        <dbReference type="Proteomes" id="UP001311232"/>
    </source>
</evidence>
<feature type="region of interest" description="Disordered" evidence="1">
    <location>
        <begin position="1230"/>
        <end position="1652"/>
    </location>
</feature>
<keyword evidence="4" id="KW-1185">Reference proteome</keyword>
<dbReference type="InterPro" id="IPR040006">
    <property type="entry name" value="TNKS1BP1-like"/>
</dbReference>
<organism evidence="3 4">
    <name type="scientific">Crenichthys baileyi</name>
    <name type="common">White River springfish</name>
    <dbReference type="NCBI Taxonomy" id="28760"/>
    <lineage>
        <taxon>Eukaryota</taxon>
        <taxon>Metazoa</taxon>
        <taxon>Chordata</taxon>
        <taxon>Craniata</taxon>
        <taxon>Vertebrata</taxon>
        <taxon>Euteleostomi</taxon>
        <taxon>Actinopterygii</taxon>
        <taxon>Neopterygii</taxon>
        <taxon>Teleostei</taxon>
        <taxon>Neoteleostei</taxon>
        <taxon>Acanthomorphata</taxon>
        <taxon>Ovalentaria</taxon>
        <taxon>Atherinomorphae</taxon>
        <taxon>Cyprinodontiformes</taxon>
        <taxon>Goodeidae</taxon>
        <taxon>Crenichthys</taxon>
    </lineage>
</organism>
<dbReference type="PANTHER" id="PTHR22042">
    <property type="entry name" value="TANKYRASE 1 BINDING PROTEIN"/>
    <property type="match status" value="1"/>
</dbReference>
<feature type="region of interest" description="Disordered" evidence="1">
    <location>
        <begin position="757"/>
        <end position="782"/>
    </location>
</feature>
<feature type="compositionally biased region" description="Basic and acidic residues" evidence="1">
    <location>
        <begin position="1396"/>
        <end position="1411"/>
    </location>
</feature>
<feature type="compositionally biased region" description="Basic residues" evidence="1">
    <location>
        <begin position="1498"/>
        <end position="1510"/>
    </location>
</feature>
<feature type="compositionally biased region" description="Basic and acidic residues" evidence="1">
    <location>
        <begin position="1529"/>
        <end position="1553"/>
    </location>
</feature>
<feature type="compositionally biased region" description="Basic and acidic residues" evidence="1">
    <location>
        <begin position="1328"/>
        <end position="1338"/>
    </location>
</feature>
<feature type="region of interest" description="Disordered" evidence="1">
    <location>
        <begin position="919"/>
        <end position="977"/>
    </location>
</feature>
<reference evidence="3 4" key="1">
    <citation type="submission" date="2021-06" db="EMBL/GenBank/DDBJ databases">
        <authorList>
            <person name="Palmer J.M."/>
        </authorList>
    </citation>
    <scope>NUCLEOTIDE SEQUENCE [LARGE SCALE GENOMIC DNA]</scope>
    <source>
        <strain evidence="3 4">MEX-2019</strain>
        <tissue evidence="3">Muscle</tissue>
    </source>
</reference>
<feature type="compositionally biased region" description="Low complexity" evidence="1">
    <location>
        <begin position="1596"/>
        <end position="1609"/>
    </location>
</feature>
<dbReference type="Proteomes" id="UP001311232">
    <property type="component" value="Unassembled WGS sequence"/>
</dbReference>
<dbReference type="PANTHER" id="PTHR22042:SF3">
    <property type="entry name" value="RIKEN CDNA 2900026A02 GENE"/>
    <property type="match status" value="1"/>
</dbReference>
<dbReference type="InterPro" id="IPR032764">
    <property type="entry name" value="Tankyrase-bd_C"/>
</dbReference>
<evidence type="ECO:0000259" key="2">
    <source>
        <dbReference type="SMART" id="SM01319"/>
    </source>
</evidence>
<name>A0AAV9R086_9TELE</name>
<feature type="domain" description="Tankyrase 1-binding protein C-terminal" evidence="2">
    <location>
        <begin position="1474"/>
        <end position="1643"/>
    </location>
</feature>
<dbReference type="SMART" id="SM01319">
    <property type="entry name" value="Tankyrase_bdg_C"/>
    <property type="match status" value="1"/>
</dbReference>
<comment type="caution">
    <text evidence="3">The sequence shown here is derived from an EMBL/GenBank/DDBJ whole genome shotgun (WGS) entry which is preliminary data.</text>
</comment>
<feature type="compositionally biased region" description="Polar residues" evidence="1">
    <location>
        <begin position="1453"/>
        <end position="1475"/>
    </location>
</feature>
<feature type="compositionally biased region" description="Basic and acidic residues" evidence="1">
    <location>
        <begin position="566"/>
        <end position="575"/>
    </location>
</feature>
<feature type="region of interest" description="Disordered" evidence="1">
    <location>
        <begin position="330"/>
        <end position="431"/>
    </location>
</feature>
<protein>
    <recommendedName>
        <fullName evidence="2">Tankyrase 1-binding protein C-terminal domain-containing protein</fullName>
    </recommendedName>
</protein>
<evidence type="ECO:0000256" key="1">
    <source>
        <dbReference type="SAM" id="MobiDB-lite"/>
    </source>
</evidence>
<feature type="region of interest" description="Disordered" evidence="1">
    <location>
        <begin position="1043"/>
        <end position="1128"/>
    </location>
</feature>
<feature type="compositionally biased region" description="Polar residues" evidence="1">
    <location>
        <begin position="277"/>
        <end position="286"/>
    </location>
</feature>
<dbReference type="Pfam" id="PF15327">
    <property type="entry name" value="Tankyrase_bdg_C"/>
    <property type="match status" value="1"/>
</dbReference>
<feature type="compositionally biased region" description="Low complexity" evidence="1">
    <location>
        <begin position="330"/>
        <end position="342"/>
    </location>
</feature>
<feature type="compositionally biased region" description="Polar residues" evidence="1">
    <location>
        <begin position="1425"/>
        <end position="1444"/>
    </location>
</feature>
<dbReference type="EMBL" id="JAHHUM010002619">
    <property type="protein sequence ID" value="KAK5602361.1"/>
    <property type="molecule type" value="Genomic_DNA"/>
</dbReference>
<feature type="compositionally biased region" description="Low complexity" evidence="1">
    <location>
        <begin position="1359"/>
        <end position="1368"/>
    </location>
</feature>
<feature type="region of interest" description="Disordered" evidence="1">
    <location>
        <begin position="799"/>
        <end position="900"/>
    </location>
</feature>
<feature type="region of interest" description="Disordered" evidence="1">
    <location>
        <begin position="1143"/>
        <end position="1172"/>
    </location>
</feature>
<feature type="compositionally biased region" description="Basic and acidic residues" evidence="1">
    <location>
        <begin position="387"/>
        <end position="397"/>
    </location>
</feature>
<feature type="region of interest" description="Disordered" evidence="1">
    <location>
        <begin position="1"/>
        <end position="315"/>
    </location>
</feature>
<feature type="compositionally biased region" description="Polar residues" evidence="1">
    <location>
        <begin position="1230"/>
        <end position="1239"/>
    </location>
</feature>
<feature type="compositionally biased region" description="Low complexity" evidence="1">
    <location>
        <begin position="583"/>
        <end position="594"/>
    </location>
</feature>
<feature type="region of interest" description="Disordered" evidence="1">
    <location>
        <begin position="566"/>
        <end position="597"/>
    </location>
</feature>
<proteinExistence type="predicted"/>
<feature type="compositionally biased region" description="Polar residues" evidence="1">
    <location>
        <begin position="88"/>
        <end position="103"/>
    </location>
</feature>
<gene>
    <name evidence="3" type="ORF">CRENBAI_013365</name>
</gene>